<proteinExistence type="predicted"/>
<dbReference type="RefSeq" id="XP_007388644.1">
    <property type="nucleotide sequence ID" value="XM_007388582.1"/>
</dbReference>
<dbReference type="GeneID" id="18884034"/>
<accession>R7S1S5</accession>
<protein>
    <submittedName>
        <fullName evidence="1">Uncharacterized protein</fullName>
    </submittedName>
</protein>
<name>R7S1S5_PUNST</name>
<gene>
    <name evidence="1" type="ORF">PUNSTDRAFT_55740</name>
</gene>
<dbReference type="HOGENOM" id="CLU_2655679_0_0_1"/>
<evidence type="ECO:0000313" key="2">
    <source>
        <dbReference type="Proteomes" id="UP000054196"/>
    </source>
</evidence>
<evidence type="ECO:0000313" key="1">
    <source>
        <dbReference type="EMBL" id="EIN04173.1"/>
    </source>
</evidence>
<dbReference type="EMBL" id="JH687556">
    <property type="protein sequence ID" value="EIN04173.1"/>
    <property type="molecule type" value="Genomic_DNA"/>
</dbReference>
<sequence length="76" mass="9074">MIVHRRRDGFITTGLRWIAGHPRQCTSRLRHFANPVHRWRQWIAHKLPQITGLLVQFSCQRPRTVFGLFLVIDFIL</sequence>
<dbReference type="KEGG" id="psq:PUNSTDRAFT_55740"/>
<keyword evidence="2" id="KW-1185">Reference proteome</keyword>
<organism evidence="1 2">
    <name type="scientific">Punctularia strigosozonata (strain HHB-11173)</name>
    <name type="common">White-rot fungus</name>
    <dbReference type="NCBI Taxonomy" id="741275"/>
    <lineage>
        <taxon>Eukaryota</taxon>
        <taxon>Fungi</taxon>
        <taxon>Dikarya</taxon>
        <taxon>Basidiomycota</taxon>
        <taxon>Agaricomycotina</taxon>
        <taxon>Agaricomycetes</taxon>
        <taxon>Corticiales</taxon>
        <taxon>Punctulariaceae</taxon>
        <taxon>Punctularia</taxon>
    </lineage>
</organism>
<dbReference type="AlphaFoldDB" id="R7S1S5"/>
<dbReference type="Proteomes" id="UP000054196">
    <property type="component" value="Unassembled WGS sequence"/>
</dbReference>
<reference evidence="2" key="1">
    <citation type="journal article" date="2012" name="Science">
        <title>The Paleozoic origin of enzymatic lignin decomposition reconstructed from 31 fungal genomes.</title>
        <authorList>
            <person name="Floudas D."/>
            <person name="Binder M."/>
            <person name="Riley R."/>
            <person name="Barry K."/>
            <person name="Blanchette R.A."/>
            <person name="Henrissat B."/>
            <person name="Martinez A.T."/>
            <person name="Otillar R."/>
            <person name="Spatafora J.W."/>
            <person name="Yadav J.S."/>
            <person name="Aerts A."/>
            <person name="Benoit I."/>
            <person name="Boyd A."/>
            <person name="Carlson A."/>
            <person name="Copeland A."/>
            <person name="Coutinho P.M."/>
            <person name="de Vries R.P."/>
            <person name="Ferreira P."/>
            <person name="Findley K."/>
            <person name="Foster B."/>
            <person name="Gaskell J."/>
            <person name="Glotzer D."/>
            <person name="Gorecki P."/>
            <person name="Heitman J."/>
            <person name="Hesse C."/>
            <person name="Hori C."/>
            <person name="Igarashi K."/>
            <person name="Jurgens J.A."/>
            <person name="Kallen N."/>
            <person name="Kersten P."/>
            <person name="Kohler A."/>
            <person name="Kuees U."/>
            <person name="Kumar T.K.A."/>
            <person name="Kuo A."/>
            <person name="LaButti K."/>
            <person name="Larrondo L.F."/>
            <person name="Lindquist E."/>
            <person name="Ling A."/>
            <person name="Lombard V."/>
            <person name="Lucas S."/>
            <person name="Lundell T."/>
            <person name="Martin R."/>
            <person name="McLaughlin D.J."/>
            <person name="Morgenstern I."/>
            <person name="Morin E."/>
            <person name="Murat C."/>
            <person name="Nagy L.G."/>
            <person name="Nolan M."/>
            <person name="Ohm R.A."/>
            <person name="Patyshakuliyeva A."/>
            <person name="Rokas A."/>
            <person name="Ruiz-Duenas F.J."/>
            <person name="Sabat G."/>
            <person name="Salamov A."/>
            <person name="Samejima M."/>
            <person name="Schmutz J."/>
            <person name="Slot J.C."/>
            <person name="St John F."/>
            <person name="Stenlid J."/>
            <person name="Sun H."/>
            <person name="Sun S."/>
            <person name="Syed K."/>
            <person name="Tsang A."/>
            <person name="Wiebenga A."/>
            <person name="Young D."/>
            <person name="Pisabarro A."/>
            <person name="Eastwood D.C."/>
            <person name="Martin F."/>
            <person name="Cullen D."/>
            <person name="Grigoriev I.V."/>
            <person name="Hibbett D.S."/>
        </authorList>
    </citation>
    <scope>NUCLEOTIDE SEQUENCE [LARGE SCALE GENOMIC DNA]</scope>
    <source>
        <strain evidence="2">HHB-11173 SS5</strain>
    </source>
</reference>